<dbReference type="SMART" id="SM00198">
    <property type="entry name" value="SCP"/>
    <property type="match status" value="1"/>
</dbReference>
<dbReference type="Proteomes" id="UP000286415">
    <property type="component" value="Unassembled WGS sequence"/>
</dbReference>
<name>A0A419QCY2_CLOSI</name>
<dbReference type="SUPFAM" id="SSF55797">
    <property type="entry name" value="PR-1-like"/>
    <property type="match status" value="1"/>
</dbReference>
<dbReference type="CDD" id="cd05380">
    <property type="entry name" value="CAP_euk"/>
    <property type="match status" value="1"/>
</dbReference>
<dbReference type="InterPro" id="IPR035940">
    <property type="entry name" value="CAP_sf"/>
</dbReference>
<dbReference type="InParanoid" id="A0A419QCY2"/>
<dbReference type="EMBL" id="NIRI02000056">
    <property type="protein sequence ID" value="KAG5442984.1"/>
    <property type="molecule type" value="Genomic_DNA"/>
</dbReference>
<reference evidence="1 2" key="2">
    <citation type="journal article" date="2021" name="Genomics">
        <title>High-quality reference genome for Clonorchis sinensis.</title>
        <authorList>
            <person name="Young N.D."/>
            <person name="Stroehlein A.J."/>
            <person name="Kinkar L."/>
            <person name="Wang T."/>
            <person name="Sohn W.M."/>
            <person name="Chang B.C.H."/>
            <person name="Kaur P."/>
            <person name="Weisz D."/>
            <person name="Dudchenko O."/>
            <person name="Aiden E.L."/>
            <person name="Korhonen P.K."/>
            <person name="Gasser R.B."/>
        </authorList>
    </citation>
    <scope>NUCLEOTIDE SEQUENCE [LARGE SCALE GENOMIC DNA]</scope>
    <source>
        <strain evidence="1">Cs-k2</strain>
    </source>
</reference>
<dbReference type="AlphaFoldDB" id="A0A419QCY2"/>
<dbReference type="FunCoup" id="A0A419QCY2">
    <property type="interactions" value="44"/>
</dbReference>
<comment type="caution">
    <text evidence="1">The sequence shown here is derived from an EMBL/GenBank/DDBJ whole genome shotgun (WGS) entry which is preliminary data.</text>
</comment>
<dbReference type="PANTHER" id="PTHR10334">
    <property type="entry name" value="CYSTEINE-RICH SECRETORY PROTEIN-RELATED"/>
    <property type="match status" value="1"/>
</dbReference>
<keyword evidence="2" id="KW-1185">Reference proteome</keyword>
<organism evidence="1 2">
    <name type="scientific">Clonorchis sinensis</name>
    <name type="common">Chinese liver fluke</name>
    <dbReference type="NCBI Taxonomy" id="79923"/>
    <lineage>
        <taxon>Eukaryota</taxon>
        <taxon>Metazoa</taxon>
        <taxon>Spiralia</taxon>
        <taxon>Lophotrochozoa</taxon>
        <taxon>Platyhelminthes</taxon>
        <taxon>Trematoda</taxon>
        <taxon>Digenea</taxon>
        <taxon>Opisthorchiida</taxon>
        <taxon>Opisthorchiata</taxon>
        <taxon>Opisthorchiidae</taxon>
        <taxon>Clonorchis</taxon>
    </lineage>
</organism>
<accession>A0A419QCY2</accession>
<sequence length="188" mass="21084">MSLLHLCLLSIVVLSSQVNCQTTATWVVAMLEQHNEARANVSRCIVPGLPPAKRLMPLMWDAALQRQAQLHANKCTLDEASMDDRKTTRFSHVGQASSTGNVAKNVLSRWFNEYKKLDIITNHCNSCPCRDFRMVISDQVTHIGCAVGNCKETPVLSANFVTVCFYAPYTHDKHRPVYEFGTEEDCIP</sequence>
<dbReference type="OrthoDB" id="6258499at2759"/>
<dbReference type="InterPro" id="IPR001283">
    <property type="entry name" value="CRISP-related"/>
</dbReference>
<dbReference type="Pfam" id="PF00188">
    <property type="entry name" value="CAP"/>
    <property type="match status" value="1"/>
</dbReference>
<evidence type="ECO:0000313" key="1">
    <source>
        <dbReference type="EMBL" id="KAG5442984.1"/>
    </source>
</evidence>
<proteinExistence type="predicted"/>
<gene>
    <name evidence="1" type="ORF">CSKR_107160</name>
</gene>
<evidence type="ECO:0000313" key="2">
    <source>
        <dbReference type="Proteomes" id="UP000286415"/>
    </source>
</evidence>
<dbReference type="Gene3D" id="3.40.33.10">
    <property type="entry name" value="CAP"/>
    <property type="match status" value="1"/>
</dbReference>
<protein>
    <submittedName>
        <fullName evidence="1">Cysteine-rich secretory protein 2</fullName>
    </submittedName>
</protein>
<reference evidence="1 2" key="1">
    <citation type="journal article" date="2018" name="Biotechnol. Adv.">
        <title>Improved genomic resources and new bioinformatic workflow for the carcinogenic parasite Clonorchis sinensis: Biotechnological implications.</title>
        <authorList>
            <person name="Wang D."/>
            <person name="Korhonen P.K."/>
            <person name="Gasser R.B."/>
            <person name="Young N.D."/>
        </authorList>
    </citation>
    <scope>NUCLEOTIDE SEQUENCE [LARGE SCALE GENOMIC DNA]</scope>
    <source>
        <strain evidence="1">Cs-k2</strain>
    </source>
</reference>
<dbReference type="InterPro" id="IPR014044">
    <property type="entry name" value="CAP_dom"/>
</dbReference>